<dbReference type="GO" id="GO:0004497">
    <property type="term" value="F:monooxygenase activity"/>
    <property type="evidence" value="ECO:0007669"/>
    <property type="project" value="UniProtKB-KW"/>
</dbReference>
<dbReference type="EMBL" id="CAXKWB010030749">
    <property type="protein sequence ID" value="CAL4138344.1"/>
    <property type="molecule type" value="Genomic_DNA"/>
</dbReference>
<organism evidence="16 17">
    <name type="scientific">Meganyctiphanes norvegica</name>
    <name type="common">Northern krill</name>
    <name type="synonym">Thysanopoda norvegica</name>
    <dbReference type="NCBI Taxonomy" id="48144"/>
    <lineage>
        <taxon>Eukaryota</taxon>
        <taxon>Metazoa</taxon>
        <taxon>Ecdysozoa</taxon>
        <taxon>Arthropoda</taxon>
        <taxon>Crustacea</taxon>
        <taxon>Multicrustacea</taxon>
        <taxon>Malacostraca</taxon>
        <taxon>Eumalacostraca</taxon>
        <taxon>Eucarida</taxon>
        <taxon>Euphausiacea</taxon>
        <taxon>Euphausiidae</taxon>
        <taxon>Meganyctiphanes</taxon>
    </lineage>
</organism>
<sequence>GSMMAVTLILVAIVCVLLARWLKKRQQHFQQWQNMGIPGPPTHWLAGNFYEINYRPGRADPIKTRDEWIKKYGKVVGFFNGYRPFLLVADLDLLKQIFIKESNNFINRHGVNPRSKMLVSLNDQHWKDVRRIITPIFSTAKIKKMMPLVQNCTQNFIDKCLEMSKAEKEFNIYEILQCLTLDVIDQCALALNLNCIKNPKNKVLVLIRHAFRNLFPRAMAGIYILPELVLLFIPFFIFSPFRKAQRVCIENIKNVIQKRKNNPELQAHQDALQLLMDASEDIDGKITRLTEMEVVENAFMFLIAGYETTSNALAYAFHLLSLHEDVQELVWQELTDVLNDPMATVTYEDLGKMKYTEAVILETMRLYPPIPFFVSRITSSKWSYNGLTIPAGTVVEAPVWSIHHDPEIYPEPKKFKPERFLPEERASRHSLSHLPFGAGPRNCIGLRFALLEAKLTLALTVQKFIIKPAKCTKDPLPTIANGPLMNPKDGVWVTLQSRTSDKQMEGNKNRETNDE</sequence>
<evidence type="ECO:0000256" key="12">
    <source>
        <dbReference type="ARBA" id="ARBA00023136"/>
    </source>
</evidence>
<keyword evidence="11 14" id="KW-0503">Monooxygenase</keyword>
<dbReference type="InterPro" id="IPR050476">
    <property type="entry name" value="Insect_CytP450_Detox"/>
</dbReference>
<keyword evidence="17" id="KW-1185">Reference proteome</keyword>
<dbReference type="PANTHER" id="PTHR24292">
    <property type="entry name" value="CYTOCHROME P450"/>
    <property type="match status" value="1"/>
</dbReference>
<feature type="transmembrane region" description="Helical" evidence="15">
    <location>
        <begin position="218"/>
        <end position="238"/>
    </location>
</feature>
<evidence type="ECO:0000256" key="3">
    <source>
        <dbReference type="ARBA" id="ARBA00004406"/>
    </source>
</evidence>
<keyword evidence="6 13" id="KW-0479">Metal-binding</keyword>
<feature type="binding site" description="axial binding residue" evidence="13">
    <location>
        <position position="443"/>
    </location>
    <ligand>
        <name>heme</name>
        <dbReference type="ChEBI" id="CHEBI:30413"/>
    </ligand>
    <ligandPart>
        <name>Fe</name>
        <dbReference type="ChEBI" id="CHEBI:18248"/>
    </ligandPart>
</feature>
<keyword evidence="8" id="KW-0492">Microsome</keyword>
<dbReference type="GO" id="GO:0005789">
    <property type="term" value="C:endoplasmic reticulum membrane"/>
    <property type="evidence" value="ECO:0007669"/>
    <property type="project" value="UniProtKB-SubCell"/>
</dbReference>
<keyword evidence="12 15" id="KW-0472">Membrane</keyword>
<dbReference type="InterPro" id="IPR001128">
    <property type="entry name" value="Cyt_P450"/>
</dbReference>
<keyword evidence="7" id="KW-0256">Endoplasmic reticulum</keyword>
<dbReference type="AlphaFoldDB" id="A0AAV2RTU6"/>
<evidence type="ECO:0000256" key="11">
    <source>
        <dbReference type="ARBA" id="ARBA00023033"/>
    </source>
</evidence>
<dbReference type="GO" id="GO:0020037">
    <property type="term" value="F:heme binding"/>
    <property type="evidence" value="ECO:0007669"/>
    <property type="project" value="InterPro"/>
</dbReference>
<evidence type="ECO:0000256" key="5">
    <source>
        <dbReference type="ARBA" id="ARBA00022617"/>
    </source>
</evidence>
<dbReference type="SUPFAM" id="SSF48264">
    <property type="entry name" value="Cytochrome P450"/>
    <property type="match status" value="1"/>
</dbReference>
<dbReference type="GO" id="GO:0005506">
    <property type="term" value="F:iron ion binding"/>
    <property type="evidence" value="ECO:0007669"/>
    <property type="project" value="InterPro"/>
</dbReference>
<protein>
    <recommendedName>
        <fullName evidence="18">Cytochrome P450</fullName>
    </recommendedName>
</protein>
<keyword evidence="15" id="KW-0812">Transmembrane</keyword>
<evidence type="ECO:0000256" key="6">
    <source>
        <dbReference type="ARBA" id="ARBA00022723"/>
    </source>
</evidence>
<dbReference type="PANTHER" id="PTHR24292:SF102">
    <property type="entry name" value="CYTOCHROME P450 FAMILY-RELATED"/>
    <property type="match status" value="1"/>
</dbReference>
<comment type="cofactor">
    <cofactor evidence="1 13">
        <name>heme</name>
        <dbReference type="ChEBI" id="CHEBI:30413"/>
    </cofactor>
</comment>
<dbReference type="PRINTS" id="PR00385">
    <property type="entry name" value="P450"/>
</dbReference>
<keyword evidence="15" id="KW-1133">Transmembrane helix</keyword>
<evidence type="ECO:0000256" key="2">
    <source>
        <dbReference type="ARBA" id="ARBA00004174"/>
    </source>
</evidence>
<dbReference type="CDD" id="cd11055">
    <property type="entry name" value="CYP3A-like"/>
    <property type="match status" value="1"/>
</dbReference>
<dbReference type="PROSITE" id="PS00086">
    <property type="entry name" value="CYTOCHROME_P450"/>
    <property type="match status" value="1"/>
</dbReference>
<feature type="transmembrane region" description="Helical" evidence="15">
    <location>
        <begin position="6"/>
        <end position="22"/>
    </location>
</feature>
<dbReference type="PRINTS" id="PR00463">
    <property type="entry name" value="EP450I"/>
</dbReference>
<dbReference type="Proteomes" id="UP001497623">
    <property type="component" value="Unassembled WGS sequence"/>
</dbReference>
<comment type="caution">
    <text evidence="16">The sequence shown here is derived from an EMBL/GenBank/DDBJ whole genome shotgun (WGS) entry which is preliminary data.</text>
</comment>
<dbReference type="Gene3D" id="1.10.630.10">
    <property type="entry name" value="Cytochrome P450"/>
    <property type="match status" value="1"/>
</dbReference>
<evidence type="ECO:0000256" key="7">
    <source>
        <dbReference type="ARBA" id="ARBA00022824"/>
    </source>
</evidence>
<dbReference type="InterPro" id="IPR002401">
    <property type="entry name" value="Cyt_P450_E_grp-I"/>
</dbReference>
<comment type="similarity">
    <text evidence="4 14">Belongs to the cytochrome P450 family.</text>
</comment>
<proteinExistence type="inferred from homology"/>
<evidence type="ECO:0000256" key="4">
    <source>
        <dbReference type="ARBA" id="ARBA00010617"/>
    </source>
</evidence>
<keyword evidence="9 14" id="KW-0560">Oxidoreductase</keyword>
<keyword evidence="10 13" id="KW-0408">Iron</keyword>
<reference evidence="16 17" key="1">
    <citation type="submission" date="2024-05" db="EMBL/GenBank/DDBJ databases">
        <authorList>
            <person name="Wallberg A."/>
        </authorList>
    </citation>
    <scope>NUCLEOTIDE SEQUENCE [LARGE SCALE GENOMIC DNA]</scope>
</reference>
<evidence type="ECO:0000256" key="9">
    <source>
        <dbReference type="ARBA" id="ARBA00023002"/>
    </source>
</evidence>
<gene>
    <name evidence="16" type="ORF">MNOR_LOCUS28203</name>
</gene>
<feature type="non-terminal residue" evidence="16">
    <location>
        <position position="1"/>
    </location>
</feature>
<keyword evidence="5 13" id="KW-0349">Heme</keyword>
<evidence type="ECO:0000256" key="14">
    <source>
        <dbReference type="RuleBase" id="RU000461"/>
    </source>
</evidence>
<dbReference type="InterPro" id="IPR036396">
    <property type="entry name" value="Cyt_P450_sf"/>
</dbReference>
<dbReference type="GO" id="GO:0016705">
    <property type="term" value="F:oxidoreductase activity, acting on paired donors, with incorporation or reduction of molecular oxygen"/>
    <property type="evidence" value="ECO:0007669"/>
    <property type="project" value="InterPro"/>
</dbReference>
<accession>A0AAV2RTU6</accession>
<dbReference type="Pfam" id="PF00067">
    <property type="entry name" value="p450"/>
    <property type="match status" value="1"/>
</dbReference>
<dbReference type="FunFam" id="1.10.630.10:FF:000182">
    <property type="entry name" value="Cytochrome P450 3A4"/>
    <property type="match status" value="1"/>
</dbReference>
<name>A0AAV2RTU6_MEGNR</name>
<evidence type="ECO:0000313" key="16">
    <source>
        <dbReference type="EMBL" id="CAL4138344.1"/>
    </source>
</evidence>
<evidence type="ECO:0000256" key="10">
    <source>
        <dbReference type="ARBA" id="ARBA00023004"/>
    </source>
</evidence>
<comment type="subcellular location">
    <subcellularLocation>
        <location evidence="3">Endoplasmic reticulum membrane</location>
        <topology evidence="3">Peripheral membrane protein</topology>
    </subcellularLocation>
    <subcellularLocation>
        <location evidence="2">Microsome membrane</location>
        <topology evidence="2">Peripheral membrane protein</topology>
    </subcellularLocation>
</comment>
<evidence type="ECO:0000256" key="15">
    <source>
        <dbReference type="SAM" id="Phobius"/>
    </source>
</evidence>
<dbReference type="InterPro" id="IPR017972">
    <property type="entry name" value="Cyt_P450_CS"/>
</dbReference>
<evidence type="ECO:0000256" key="8">
    <source>
        <dbReference type="ARBA" id="ARBA00022848"/>
    </source>
</evidence>
<evidence type="ECO:0000256" key="13">
    <source>
        <dbReference type="PIRSR" id="PIRSR602401-1"/>
    </source>
</evidence>
<evidence type="ECO:0008006" key="18">
    <source>
        <dbReference type="Google" id="ProtNLM"/>
    </source>
</evidence>
<evidence type="ECO:0000313" key="17">
    <source>
        <dbReference type="Proteomes" id="UP001497623"/>
    </source>
</evidence>
<evidence type="ECO:0000256" key="1">
    <source>
        <dbReference type="ARBA" id="ARBA00001971"/>
    </source>
</evidence>